<feature type="transmembrane region" description="Helical" evidence="1">
    <location>
        <begin position="18"/>
        <end position="36"/>
    </location>
</feature>
<keyword evidence="1" id="KW-0812">Transmembrane</keyword>
<keyword evidence="1" id="KW-1133">Transmembrane helix</keyword>
<organism evidence="2">
    <name type="scientific">Serratia phage Kevin</name>
    <dbReference type="NCBI Taxonomy" id="3161161"/>
    <lineage>
        <taxon>Viruses</taxon>
        <taxon>Duplodnaviria</taxon>
        <taxon>Heunggongvirae</taxon>
        <taxon>Uroviricota</taxon>
        <taxon>Caudoviricetes</taxon>
        <taxon>Pantevenvirales</taxon>
        <taxon>Ackermannviridae</taxon>
        <taxon>Miltonvirus</taxon>
    </lineage>
</organism>
<accession>A0AAU8KWM4</accession>
<sequence length="38" mass="4227">MTLLTEVTMYDTISNLEFWVGFAVGVSAVAFLISICKR</sequence>
<proteinExistence type="predicted"/>
<keyword evidence="1" id="KW-0472">Membrane</keyword>
<protein>
    <submittedName>
        <fullName evidence="2">Uncharacterized protein</fullName>
    </submittedName>
</protein>
<evidence type="ECO:0000256" key="1">
    <source>
        <dbReference type="SAM" id="Phobius"/>
    </source>
</evidence>
<evidence type="ECO:0000313" key="2">
    <source>
        <dbReference type="EMBL" id="XCN28024.1"/>
    </source>
</evidence>
<name>A0AAU8KWM4_9CAUD</name>
<dbReference type="EMBL" id="PP869623">
    <property type="protein sequence ID" value="XCN28024.1"/>
    <property type="molecule type" value="Genomic_DNA"/>
</dbReference>
<reference evidence="2" key="1">
    <citation type="submission" date="2024-06" db="EMBL/GenBank/DDBJ databases">
        <authorList>
            <person name="Melgar S."/>
            <person name="Ryabinky S."/>
            <person name="Merugu K."/>
            <person name="Desisa B."/>
            <person name="Truong H."/>
            <person name="Jamal R."/>
            <person name="Sandhu A."/>
            <person name="Johnson A."/>
        </authorList>
    </citation>
    <scope>NUCLEOTIDE SEQUENCE</scope>
</reference>